<name>A0A317XQ04_9BASI</name>
<dbReference type="GO" id="GO:0000932">
    <property type="term" value="C:P-body"/>
    <property type="evidence" value="ECO:0007669"/>
    <property type="project" value="TreeGrafter"/>
</dbReference>
<accession>A0A317XQ04</accession>
<feature type="compositionally biased region" description="Acidic residues" evidence="1">
    <location>
        <begin position="216"/>
        <end position="232"/>
    </location>
</feature>
<dbReference type="PANTHER" id="PTHR47551">
    <property type="entry name" value="TUBULIN--TYROSINE LIGASE PBY1-RELATED"/>
    <property type="match status" value="1"/>
</dbReference>
<sequence>MTGRAFVSFPGADYTHFAAARAAQNILAPRGWIIDQGDPEHATIGPSQSSQERKDGNETEEKQAPLDYDLYLADYDLLPFEHLLPSSLEHNDKGKGKQPQCSSYVIRKALIRKHYLASALHSYAVKTGGRAEIYTSCTPRTWHLEIQFADELEELLMDDLYDLGEVLEANGTARQEARHDDVRWFILKPGMADRGNGIRIFSTLEQLEEIFREFEPDSDDDDDGDDENEEDAERGNNVAIDSARQAYAGKDTSIMASQLRHFVIQEYVQSPLLVDPVVNRSSESIATRLASSLTLGSGDAPVMGPRKFHLRAYVVCVGGLSVYLHDDMLALFAPLPYTPPSTETMRDLRCHLTNTCLQEDGSMAVGDDGRPKEENVFLWQDLEGSRSLATGTGSIPAPLSKDQIDGVRVRAAKVIGATFEAAAKAGAIHWQLWPNAFEIFGVDLLVSCSPSTTTTISSSTPTATEQCDGLEVKLLEINAQPDFAQTGLRLSATIDGLFERTCEIAVLPFHGDVQATSLLDGWQVGESRRGTTLCFQEDLGRGF</sequence>
<dbReference type="InterPro" id="IPR027746">
    <property type="entry name" value="TTL"/>
</dbReference>
<dbReference type="InterPro" id="IPR004344">
    <property type="entry name" value="TTL/TTLL_fam"/>
</dbReference>
<feature type="region of interest" description="Disordered" evidence="1">
    <location>
        <begin position="213"/>
        <end position="238"/>
    </location>
</feature>
<dbReference type="InParanoid" id="A0A317XQ04"/>
<evidence type="ECO:0000256" key="1">
    <source>
        <dbReference type="SAM" id="MobiDB-lite"/>
    </source>
</evidence>
<evidence type="ECO:0000313" key="2">
    <source>
        <dbReference type="EMBL" id="PWZ00347.1"/>
    </source>
</evidence>
<dbReference type="AlphaFoldDB" id="A0A317XQ04"/>
<reference evidence="2 3" key="1">
    <citation type="journal article" date="2018" name="Mol. Biol. Evol.">
        <title>Broad Genomic Sampling Reveals a Smut Pathogenic Ancestry of the Fungal Clade Ustilaginomycotina.</title>
        <authorList>
            <person name="Kijpornyongpan T."/>
            <person name="Mondo S.J."/>
            <person name="Barry K."/>
            <person name="Sandor L."/>
            <person name="Lee J."/>
            <person name="Lipzen A."/>
            <person name="Pangilinan J."/>
            <person name="LaButti K."/>
            <person name="Hainaut M."/>
            <person name="Henrissat B."/>
            <person name="Grigoriev I.V."/>
            <person name="Spatafora J.W."/>
            <person name="Aime M.C."/>
        </authorList>
    </citation>
    <scope>NUCLEOTIDE SEQUENCE [LARGE SCALE GENOMIC DNA]</scope>
    <source>
        <strain evidence="2 3">MCA 3645</strain>
    </source>
</reference>
<protein>
    <submittedName>
        <fullName evidence="2">TTL-domain-containing protein</fullName>
    </submittedName>
</protein>
<gene>
    <name evidence="2" type="ORF">BCV70DRAFT_200511</name>
</gene>
<dbReference type="PROSITE" id="PS51221">
    <property type="entry name" value="TTL"/>
    <property type="match status" value="1"/>
</dbReference>
<dbReference type="EMBL" id="KZ819193">
    <property type="protein sequence ID" value="PWZ00347.1"/>
    <property type="molecule type" value="Genomic_DNA"/>
</dbReference>
<dbReference type="OrthoDB" id="202825at2759"/>
<proteinExistence type="predicted"/>
<organism evidence="2 3">
    <name type="scientific">Testicularia cyperi</name>
    <dbReference type="NCBI Taxonomy" id="1882483"/>
    <lineage>
        <taxon>Eukaryota</taxon>
        <taxon>Fungi</taxon>
        <taxon>Dikarya</taxon>
        <taxon>Basidiomycota</taxon>
        <taxon>Ustilaginomycotina</taxon>
        <taxon>Ustilaginomycetes</taxon>
        <taxon>Ustilaginales</taxon>
        <taxon>Anthracoideaceae</taxon>
        <taxon>Testicularia</taxon>
    </lineage>
</organism>
<keyword evidence="3" id="KW-1185">Reference proteome</keyword>
<evidence type="ECO:0000313" key="3">
    <source>
        <dbReference type="Proteomes" id="UP000246740"/>
    </source>
</evidence>
<dbReference type="Gene3D" id="3.30.470.20">
    <property type="entry name" value="ATP-grasp fold, B domain"/>
    <property type="match status" value="1"/>
</dbReference>
<dbReference type="Proteomes" id="UP000246740">
    <property type="component" value="Unassembled WGS sequence"/>
</dbReference>
<feature type="compositionally biased region" description="Basic and acidic residues" evidence="1">
    <location>
        <begin position="51"/>
        <end position="61"/>
    </location>
</feature>
<dbReference type="FunCoup" id="A0A317XQ04">
    <property type="interactions" value="5"/>
</dbReference>
<feature type="region of interest" description="Disordered" evidence="1">
    <location>
        <begin position="37"/>
        <end position="61"/>
    </location>
</feature>
<dbReference type="PANTHER" id="PTHR47551:SF1">
    <property type="entry name" value="TUBULIN--TYROSINE LIGASE PBY1-RELATED"/>
    <property type="match status" value="1"/>
</dbReference>
<dbReference type="STRING" id="1882483.A0A317XQ04"/>
<dbReference type="Pfam" id="PF03133">
    <property type="entry name" value="TTL"/>
    <property type="match status" value="1"/>
</dbReference>